<dbReference type="PANTHER" id="PTHR35335">
    <property type="entry name" value="UPF0716 PROTEIN FXSA"/>
    <property type="match status" value="1"/>
</dbReference>
<keyword evidence="1" id="KW-0472">Membrane</keyword>
<dbReference type="PANTHER" id="PTHR35335:SF1">
    <property type="entry name" value="UPF0716 PROTEIN FXSA"/>
    <property type="match status" value="1"/>
</dbReference>
<gene>
    <name evidence="2" type="ORF">UFOPK2366_00880</name>
</gene>
<proteinExistence type="predicted"/>
<dbReference type="GO" id="GO:0016020">
    <property type="term" value="C:membrane"/>
    <property type="evidence" value="ECO:0007669"/>
    <property type="project" value="InterPro"/>
</dbReference>
<dbReference type="InterPro" id="IPR007313">
    <property type="entry name" value="FxsA"/>
</dbReference>
<evidence type="ECO:0000313" key="2">
    <source>
        <dbReference type="EMBL" id="CAB4693352.1"/>
    </source>
</evidence>
<organism evidence="2">
    <name type="scientific">freshwater metagenome</name>
    <dbReference type="NCBI Taxonomy" id="449393"/>
    <lineage>
        <taxon>unclassified sequences</taxon>
        <taxon>metagenomes</taxon>
        <taxon>ecological metagenomes</taxon>
    </lineage>
</organism>
<dbReference type="AlphaFoldDB" id="A0A6J6P4Q4"/>
<dbReference type="NCBIfam" id="NF008528">
    <property type="entry name" value="PRK11463.1-2"/>
    <property type="match status" value="1"/>
</dbReference>
<reference evidence="2" key="1">
    <citation type="submission" date="2020-05" db="EMBL/GenBank/DDBJ databases">
        <authorList>
            <person name="Chiriac C."/>
            <person name="Salcher M."/>
            <person name="Ghai R."/>
            <person name="Kavagutti S V."/>
        </authorList>
    </citation>
    <scope>NUCLEOTIDE SEQUENCE</scope>
</reference>
<keyword evidence="1" id="KW-1133">Transmembrane helix</keyword>
<keyword evidence="1" id="KW-0812">Transmembrane</keyword>
<accession>A0A6J6P4Q4</accession>
<evidence type="ECO:0000256" key="1">
    <source>
        <dbReference type="SAM" id="Phobius"/>
    </source>
</evidence>
<dbReference type="EMBL" id="CAEZXM010000145">
    <property type="protein sequence ID" value="CAB4693352.1"/>
    <property type="molecule type" value="Genomic_DNA"/>
</dbReference>
<dbReference type="Pfam" id="PF04186">
    <property type="entry name" value="FxsA"/>
    <property type="match status" value="1"/>
</dbReference>
<sequence>MLLFVLFIVMPIAELYVFVQVSSALGFFNSLGLIVAIAVVGAWLVKREGLKVWRRFAQQVQAGQIPSREIADGVCLLAAGALMLTPGFLTDAVGILLLLPPTRAVARTWLMKRQGLAGFGRGRVIKATYGGRMTDVTDVTDVTEIRGELDK</sequence>
<name>A0A6J6P4Q4_9ZZZZ</name>
<feature type="transmembrane region" description="Helical" evidence="1">
    <location>
        <begin position="25"/>
        <end position="45"/>
    </location>
</feature>
<protein>
    <submittedName>
        <fullName evidence="2">Unannotated protein</fullName>
    </submittedName>
</protein>